<name>X1E149_9ZZZZ</name>
<organism evidence="1">
    <name type="scientific">marine sediment metagenome</name>
    <dbReference type="NCBI Taxonomy" id="412755"/>
    <lineage>
        <taxon>unclassified sequences</taxon>
        <taxon>metagenomes</taxon>
        <taxon>ecological metagenomes</taxon>
    </lineage>
</organism>
<dbReference type="EMBL" id="BART01040120">
    <property type="protein sequence ID" value="GAH26267.1"/>
    <property type="molecule type" value="Genomic_DNA"/>
</dbReference>
<sequence length="103" mass="12367">LIPLSHGEHTILTNLYKARSTRKLKILTNLYEARLIHLFELIQQSHTTFNFLDLQSEFRNKSILIEGKTVFIWENIDSMTFEKLQKRLIDRKQLSEEQFLDIY</sequence>
<protein>
    <submittedName>
        <fullName evidence="1">Uncharacterized protein</fullName>
    </submittedName>
</protein>
<dbReference type="AlphaFoldDB" id="X1E149"/>
<comment type="caution">
    <text evidence="1">The sequence shown here is derived from an EMBL/GenBank/DDBJ whole genome shotgun (WGS) entry which is preliminary data.</text>
</comment>
<feature type="non-terminal residue" evidence="1">
    <location>
        <position position="103"/>
    </location>
</feature>
<feature type="non-terminal residue" evidence="1">
    <location>
        <position position="1"/>
    </location>
</feature>
<reference evidence="1" key="1">
    <citation type="journal article" date="2014" name="Front. Microbiol.">
        <title>High frequency of phylogenetically diverse reductive dehalogenase-homologous genes in deep subseafloor sedimentary metagenomes.</title>
        <authorList>
            <person name="Kawai M."/>
            <person name="Futagami T."/>
            <person name="Toyoda A."/>
            <person name="Takaki Y."/>
            <person name="Nishi S."/>
            <person name="Hori S."/>
            <person name="Arai W."/>
            <person name="Tsubouchi T."/>
            <person name="Morono Y."/>
            <person name="Uchiyama I."/>
            <person name="Ito T."/>
            <person name="Fujiyama A."/>
            <person name="Inagaki F."/>
            <person name="Takami H."/>
        </authorList>
    </citation>
    <scope>NUCLEOTIDE SEQUENCE</scope>
    <source>
        <strain evidence="1">Expedition CK06-06</strain>
    </source>
</reference>
<evidence type="ECO:0000313" key="1">
    <source>
        <dbReference type="EMBL" id="GAH26267.1"/>
    </source>
</evidence>
<proteinExistence type="predicted"/>
<gene>
    <name evidence="1" type="ORF">S01H4_65511</name>
</gene>
<accession>X1E149</accession>